<evidence type="ECO:0000256" key="4">
    <source>
        <dbReference type="ARBA" id="ARBA00022989"/>
    </source>
</evidence>
<proteinExistence type="predicted"/>
<dbReference type="Proteomes" id="UP000373149">
    <property type="component" value="Unassembled WGS sequence"/>
</dbReference>
<organism evidence="8 9">
    <name type="scientific">Streptomyces acidicola</name>
    <dbReference type="NCBI Taxonomy" id="2596892"/>
    <lineage>
        <taxon>Bacteria</taxon>
        <taxon>Bacillati</taxon>
        <taxon>Actinomycetota</taxon>
        <taxon>Actinomycetes</taxon>
        <taxon>Kitasatosporales</taxon>
        <taxon>Streptomycetaceae</taxon>
        <taxon>Streptomyces</taxon>
    </lineage>
</organism>
<feature type="transmembrane region" description="Helical" evidence="7">
    <location>
        <begin position="120"/>
        <end position="144"/>
    </location>
</feature>
<feature type="transmembrane region" description="Helical" evidence="7">
    <location>
        <begin position="164"/>
        <end position="189"/>
    </location>
</feature>
<comment type="subcellular location">
    <subcellularLocation>
        <location evidence="1">Cell membrane</location>
        <topology evidence="1">Multi-pass membrane protein</topology>
    </subcellularLocation>
</comment>
<gene>
    <name evidence="8" type="ORF">FPZ41_15090</name>
</gene>
<evidence type="ECO:0000256" key="1">
    <source>
        <dbReference type="ARBA" id="ARBA00004651"/>
    </source>
</evidence>
<comment type="caution">
    <text evidence="8">The sequence shown here is derived from an EMBL/GenBank/DDBJ whole genome shotgun (WGS) entry which is preliminary data.</text>
</comment>
<evidence type="ECO:0000256" key="2">
    <source>
        <dbReference type="ARBA" id="ARBA00022475"/>
    </source>
</evidence>
<dbReference type="EMBL" id="VMNX01000046">
    <property type="protein sequence ID" value="MPY49818.1"/>
    <property type="molecule type" value="Genomic_DNA"/>
</dbReference>
<keyword evidence="3 7" id="KW-0812">Transmembrane</keyword>
<evidence type="ECO:0000256" key="6">
    <source>
        <dbReference type="SAM" id="MobiDB-lite"/>
    </source>
</evidence>
<evidence type="ECO:0000256" key="3">
    <source>
        <dbReference type="ARBA" id="ARBA00022692"/>
    </source>
</evidence>
<dbReference type="AlphaFoldDB" id="A0A5N8WTF1"/>
<feature type="transmembrane region" description="Helical" evidence="7">
    <location>
        <begin position="21"/>
        <end position="39"/>
    </location>
</feature>
<keyword evidence="2" id="KW-1003">Cell membrane</keyword>
<reference evidence="8 9" key="1">
    <citation type="submission" date="2019-09" db="EMBL/GenBank/DDBJ databases">
        <authorList>
            <person name="Duangmal K."/>
            <person name="Teo W.F.A."/>
            <person name="Lipun K."/>
        </authorList>
    </citation>
    <scope>NUCLEOTIDE SEQUENCE [LARGE SCALE GENOMIC DNA]</scope>
    <source>
        <strain evidence="8 9">K1PN6</strain>
    </source>
</reference>
<evidence type="ECO:0000313" key="8">
    <source>
        <dbReference type="EMBL" id="MPY49818.1"/>
    </source>
</evidence>
<keyword evidence="4 7" id="KW-1133">Transmembrane helix</keyword>
<name>A0A5N8WTF1_9ACTN</name>
<evidence type="ECO:0000256" key="5">
    <source>
        <dbReference type="ARBA" id="ARBA00023136"/>
    </source>
</evidence>
<keyword evidence="9" id="KW-1185">Reference proteome</keyword>
<feature type="region of interest" description="Disordered" evidence="6">
    <location>
        <begin position="311"/>
        <end position="333"/>
    </location>
</feature>
<feature type="transmembrane region" description="Helical" evidence="7">
    <location>
        <begin position="210"/>
        <end position="233"/>
    </location>
</feature>
<feature type="transmembrane region" description="Helical" evidence="7">
    <location>
        <begin position="239"/>
        <end position="260"/>
    </location>
</feature>
<sequence length="333" mass="34036">MPERTAGSAVRKLRAVARRRWVRATVTVLVLALCSGFLLRSFARDRAATGAALGELGPLLPLALIPAVAGLWLTALSWREPLQALAVPMSRASAVRIFAAGQLGKYVPGVMWSIVLQTRLAAASGITVLHFTAAFGVYAAVSLSTGAALGLPALARYAHGDGTAVLAAALAPPALLLLPRLLTATVRLLTAVPALARRLAPVPYAALRRSVWLCALSWVVTGVHLWLFAVALGADPLDALLPCLAGFAVATSLASVVVVVPDGLGVREALLAVSLASVLPAPEAAVAAAASRLVLAAADVLAFGYGSVAARGANPAPDPSPLSPAKPDTQYTS</sequence>
<dbReference type="Pfam" id="PF03706">
    <property type="entry name" value="LPG_synthase_TM"/>
    <property type="match status" value="1"/>
</dbReference>
<evidence type="ECO:0000313" key="9">
    <source>
        <dbReference type="Proteomes" id="UP000373149"/>
    </source>
</evidence>
<accession>A0A5N8WTF1</accession>
<protein>
    <submittedName>
        <fullName evidence="8">Uncharacterized protein</fullName>
    </submittedName>
</protein>
<dbReference type="GO" id="GO:0005886">
    <property type="term" value="C:plasma membrane"/>
    <property type="evidence" value="ECO:0007669"/>
    <property type="project" value="UniProtKB-SubCell"/>
</dbReference>
<evidence type="ECO:0000256" key="7">
    <source>
        <dbReference type="SAM" id="Phobius"/>
    </source>
</evidence>
<feature type="transmembrane region" description="Helical" evidence="7">
    <location>
        <begin position="59"/>
        <end position="78"/>
    </location>
</feature>
<dbReference type="RefSeq" id="WP_152862888.1">
    <property type="nucleotide sequence ID" value="NZ_VMNX01000046.1"/>
</dbReference>
<keyword evidence="5 7" id="KW-0472">Membrane</keyword>
<dbReference type="InterPro" id="IPR022791">
    <property type="entry name" value="L-PG_synthase/AglD"/>
</dbReference>